<protein>
    <submittedName>
        <fullName evidence="5">Uncharacterized membrane protein</fullName>
    </submittedName>
</protein>
<name>A0ABY0NCH6_9HYPH</name>
<keyword evidence="2" id="KW-1133">Transmembrane helix</keyword>
<comment type="caution">
    <text evidence="5">The sequence shown here is derived from an EMBL/GenBank/DDBJ whole genome shotgun (WGS) entry which is preliminary data.</text>
</comment>
<dbReference type="PIRSF" id="PIRSF007542">
    <property type="entry name" value="UCP007542"/>
    <property type="match status" value="1"/>
</dbReference>
<feature type="transmembrane region" description="Helical" evidence="2">
    <location>
        <begin position="84"/>
        <end position="106"/>
    </location>
</feature>
<dbReference type="Pfam" id="PF10081">
    <property type="entry name" value="Abhydrolase_9"/>
    <property type="match status" value="1"/>
</dbReference>
<evidence type="ECO:0000259" key="4">
    <source>
        <dbReference type="Pfam" id="PF15420"/>
    </source>
</evidence>
<proteinExistence type="predicted"/>
<dbReference type="InterPro" id="IPR027788">
    <property type="entry name" value="Alpha/beta-hydrolase_N_dom"/>
</dbReference>
<feature type="transmembrane region" description="Helical" evidence="2">
    <location>
        <begin position="126"/>
        <end position="153"/>
    </location>
</feature>
<evidence type="ECO:0000256" key="1">
    <source>
        <dbReference type="SAM" id="MobiDB-lite"/>
    </source>
</evidence>
<feature type="transmembrane region" description="Helical" evidence="2">
    <location>
        <begin position="50"/>
        <end position="72"/>
    </location>
</feature>
<evidence type="ECO:0000313" key="5">
    <source>
        <dbReference type="EMBL" id="SDF21946.1"/>
    </source>
</evidence>
<keyword evidence="2" id="KW-0812">Transmembrane</keyword>
<dbReference type="InterPro" id="IPR027787">
    <property type="entry name" value="Alpha/beta-hydrolase_catalytic"/>
</dbReference>
<evidence type="ECO:0000256" key="2">
    <source>
        <dbReference type="SAM" id="Phobius"/>
    </source>
</evidence>
<sequence>MTGYRTRMLLLPLRWSRNLSGIGLALGTFLFAASLTPTLVPRTALTQGVLGGVCFAVGYGLGTAWRWFWAYLEMPEPNERMRRIGNIVIACVCLPVAVIFLANAAGWQNSIRKVMAMEPIDSAHPLQVSLIALATFAVLLALGRLFRLVALFLARRPLRFMPRRVAFAAGLTITTLLLWTLANGFLVRISFRMLDSSFRERDALIEPTSPQPIDPLQSGSAASLVKWQELGRAGREFVASRPSTAEIAAMTGRPASQPIRLYVGLRAAGSAQARARLALEELKRAGAFERAILVVITPTGTGWVDPSAIAPIEYLGDGNVASVALQYSYLSSPLSLLAQPDYGSEAAQALFAEVYGYWTGLPKDRRPRLYLHGLSLGSMNSERSVELLDMIGDPVDGALWSGPPFGSRFWRSITDRRNPGSPAWLPEYRDGRFVRFMNQEGPRVTPETPWGVLRIVYLQYASDAVTFFDRNSFFRRPAWLEPVRGPDVSPEFRWYPIVTGLQLALDMAFATRTPMGYGHVYAPQHYVDAWVAVAGIRNWSQESLASLKRHLLEKAQRRTDDGDGEEGPYDNRGG</sequence>
<gene>
    <name evidence="5" type="ORF">SAMN05421844_10186</name>
</gene>
<reference evidence="5 6" key="1">
    <citation type="submission" date="2016-10" db="EMBL/GenBank/DDBJ databases">
        <authorList>
            <person name="Varghese N."/>
            <person name="Submissions S."/>
        </authorList>
    </citation>
    <scope>NUCLEOTIDE SEQUENCE [LARGE SCALE GENOMIC DNA]</scope>
    <source>
        <strain evidence="5 6">DSM 26672</strain>
    </source>
</reference>
<feature type="transmembrane region" description="Helical" evidence="2">
    <location>
        <begin position="165"/>
        <end position="187"/>
    </location>
</feature>
<evidence type="ECO:0000259" key="3">
    <source>
        <dbReference type="Pfam" id="PF10081"/>
    </source>
</evidence>
<feature type="region of interest" description="Disordered" evidence="1">
    <location>
        <begin position="555"/>
        <end position="574"/>
    </location>
</feature>
<feature type="domain" description="Alpha/beta-hydrolase catalytic" evidence="3">
    <location>
        <begin position="259"/>
        <end position="546"/>
    </location>
</feature>
<accession>A0ABY0NCH6</accession>
<dbReference type="InterPro" id="IPR012037">
    <property type="entry name" value="Alpha/beta-hydrolase_fam"/>
</dbReference>
<feature type="domain" description="Alpha/beta-hydrolase N-terminal" evidence="4">
    <location>
        <begin position="35"/>
        <end position="242"/>
    </location>
</feature>
<keyword evidence="2" id="KW-0472">Membrane</keyword>
<evidence type="ECO:0000313" key="6">
    <source>
        <dbReference type="Proteomes" id="UP000199468"/>
    </source>
</evidence>
<dbReference type="Proteomes" id="UP000199468">
    <property type="component" value="Unassembled WGS sequence"/>
</dbReference>
<keyword evidence="6" id="KW-1185">Reference proteome</keyword>
<dbReference type="EMBL" id="FNBZ01000001">
    <property type="protein sequence ID" value="SDF21946.1"/>
    <property type="molecule type" value="Genomic_DNA"/>
</dbReference>
<organism evidence="5 6">
    <name type="scientific">Bosea robiniae</name>
    <dbReference type="NCBI Taxonomy" id="1036780"/>
    <lineage>
        <taxon>Bacteria</taxon>
        <taxon>Pseudomonadati</taxon>
        <taxon>Pseudomonadota</taxon>
        <taxon>Alphaproteobacteria</taxon>
        <taxon>Hyphomicrobiales</taxon>
        <taxon>Boseaceae</taxon>
        <taxon>Bosea</taxon>
    </lineage>
</organism>
<dbReference type="Pfam" id="PF15420">
    <property type="entry name" value="Abhydrolase_9_N"/>
    <property type="match status" value="1"/>
</dbReference>